<evidence type="ECO:0000313" key="2">
    <source>
        <dbReference type="Proteomes" id="UP000516384"/>
    </source>
</evidence>
<proteinExistence type="predicted"/>
<protein>
    <submittedName>
        <fullName evidence="1">Uncharacterized protein</fullName>
    </submittedName>
</protein>
<dbReference type="AlphaFoldDB" id="A0A7H0YF91"/>
<organism evidence="1 2">
    <name type="scientific">Paenibacillus peoriae</name>
    <dbReference type="NCBI Taxonomy" id="59893"/>
    <lineage>
        <taxon>Bacteria</taxon>
        <taxon>Bacillati</taxon>
        <taxon>Bacillota</taxon>
        <taxon>Bacilli</taxon>
        <taxon>Bacillales</taxon>
        <taxon>Paenibacillaceae</taxon>
        <taxon>Paenibacillus</taxon>
    </lineage>
</organism>
<gene>
    <name evidence="1" type="ORF">IAQ67_12490</name>
</gene>
<dbReference type="EMBL" id="CP061172">
    <property type="protein sequence ID" value="QNR69749.1"/>
    <property type="molecule type" value="Genomic_DNA"/>
</dbReference>
<dbReference type="Proteomes" id="UP000516384">
    <property type="component" value="Chromosome"/>
</dbReference>
<accession>A0A7H0YF91</accession>
<reference evidence="1 2" key="1">
    <citation type="submission" date="2020-09" db="EMBL/GenBank/DDBJ databases">
        <title>Characterization of Paenibacillus peoriae strain ZF390 with broad-spectrum antimicrobial activity as a potential biocontrol agent.</title>
        <authorList>
            <person name="Li L."/>
            <person name="Zhao Y."/>
            <person name="Li B."/>
            <person name="Xie X."/>
        </authorList>
    </citation>
    <scope>NUCLEOTIDE SEQUENCE [LARGE SCALE GENOMIC DNA]</scope>
    <source>
        <strain evidence="1 2">ZF390</strain>
    </source>
</reference>
<name>A0A7H0YF91_9BACL</name>
<evidence type="ECO:0000313" key="1">
    <source>
        <dbReference type="EMBL" id="QNR69749.1"/>
    </source>
</evidence>
<sequence>MKDKQLSNPISTGGGGGHFEAHVQASFVILMLTGGVAPCLPPWPITEIKLQGRVDGFNTDDFIVLIEEPASKRKRKLLGQIKHRIKITQGDEIFSEVIRAAWSDFNNPKIFNKEKDIIALITGPLNATDFHNVQWLLNQARHTKDVEEFERQVTQANFSPSKSEEKLNVIKYHLKLANNNQEVSGKELYSFLNHFYLLGYDLGEEEGEMGSK</sequence>
<dbReference type="RefSeq" id="WP_025723561.1">
    <property type="nucleotide sequence ID" value="NZ_CP061172.1"/>
</dbReference>